<evidence type="ECO:0000313" key="2">
    <source>
        <dbReference type="Proteomes" id="UP001161247"/>
    </source>
</evidence>
<organism evidence="1 2">
    <name type="scientific">Oldenlandia corymbosa var. corymbosa</name>
    <dbReference type="NCBI Taxonomy" id="529605"/>
    <lineage>
        <taxon>Eukaryota</taxon>
        <taxon>Viridiplantae</taxon>
        <taxon>Streptophyta</taxon>
        <taxon>Embryophyta</taxon>
        <taxon>Tracheophyta</taxon>
        <taxon>Spermatophyta</taxon>
        <taxon>Magnoliopsida</taxon>
        <taxon>eudicotyledons</taxon>
        <taxon>Gunneridae</taxon>
        <taxon>Pentapetalae</taxon>
        <taxon>asterids</taxon>
        <taxon>lamiids</taxon>
        <taxon>Gentianales</taxon>
        <taxon>Rubiaceae</taxon>
        <taxon>Rubioideae</taxon>
        <taxon>Spermacoceae</taxon>
        <taxon>Hedyotis-Oldenlandia complex</taxon>
        <taxon>Oldenlandia</taxon>
    </lineage>
</organism>
<sequence>MTLVDLNTDSLISNEIYDASVEMVSLIDTPRAKPSLSCVYDMVNELLTIEDLSSKNIELPNDCLDWNHVDANLVTSLNSLRSSNASCLVTFDPGRLLCLNSLMAEMDFAEWGTRVCLDLTVDCTSVNSSTGIQLNLCDEDPEVGKTSHFVDQLLCKAWVRNATCFKGGTTVGKACVGVVTLLDEGNFVWWIAWFSLEIATQLLELIEFWASIVENGHLQFSWVRWS</sequence>
<proteinExistence type="predicted"/>
<evidence type="ECO:0000313" key="1">
    <source>
        <dbReference type="EMBL" id="CAI9112563.1"/>
    </source>
</evidence>
<keyword evidence="2" id="KW-1185">Reference proteome</keyword>
<accession>A0AAV1E0T6</accession>
<protein>
    <submittedName>
        <fullName evidence="1">OLC1v1013029C1</fullName>
    </submittedName>
</protein>
<dbReference type="AlphaFoldDB" id="A0AAV1E0T6"/>
<dbReference type="Proteomes" id="UP001161247">
    <property type="component" value="Chromosome 7"/>
</dbReference>
<reference evidence="1" key="1">
    <citation type="submission" date="2023-03" db="EMBL/GenBank/DDBJ databases">
        <authorList>
            <person name="Julca I."/>
        </authorList>
    </citation>
    <scope>NUCLEOTIDE SEQUENCE</scope>
</reference>
<name>A0AAV1E0T6_OLDCO</name>
<dbReference type="EMBL" id="OX459124">
    <property type="protein sequence ID" value="CAI9112563.1"/>
    <property type="molecule type" value="Genomic_DNA"/>
</dbReference>
<gene>
    <name evidence="1" type="ORF">OLC1_LOCUS19731</name>
</gene>